<dbReference type="STRING" id="583355.Caka_0338"/>
<evidence type="ECO:0000256" key="2">
    <source>
        <dbReference type="ARBA" id="ARBA00023015"/>
    </source>
</evidence>
<keyword evidence="8" id="KW-1185">Reference proteome</keyword>
<dbReference type="InterPro" id="IPR000847">
    <property type="entry name" value="LysR_HTH_N"/>
</dbReference>
<protein>
    <submittedName>
        <fullName evidence="7">Transcriptional regulator, LysR family</fullName>
    </submittedName>
</protein>
<evidence type="ECO:0000256" key="4">
    <source>
        <dbReference type="ARBA" id="ARBA00023163"/>
    </source>
</evidence>
<gene>
    <name evidence="7" type="ordered locus">Caka_0338</name>
</gene>
<dbReference type="eggNOG" id="COG0583">
    <property type="taxonomic scope" value="Bacteria"/>
</dbReference>
<dbReference type="Proteomes" id="UP000000925">
    <property type="component" value="Chromosome"/>
</dbReference>
<dbReference type="InterPro" id="IPR036388">
    <property type="entry name" value="WH-like_DNA-bd_sf"/>
</dbReference>
<dbReference type="SUPFAM" id="SSF46785">
    <property type="entry name" value="Winged helix' DNA-binding domain"/>
    <property type="match status" value="1"/>
</dbReference>
<comment type="similarity">
    <text evidence="1">Belongs to the LysR transcriptional regulatory family.</text>
</comment>
<accession>D5EMF7</accession>
<dbReference type="CDD" id="cd05466">
    <property type="entry name" value="PBP2_LTTR_substrate"/>
    <property type="match status" value="1"/>
</dbReference>
<dbReference type="GO" id="GO:0000976">
    <property type="term" value="F:transcription cis-regulatory region binding"/>
    <property type="evidence" value="ECO:0007669"/>
    <property type="project" value="TreeGrafter"/>
</dbReference>
<feature type="region of interest" description="Disordered" evidence="5">
    <location>
        <begin position="302"/>
        <end position="323"/>
    </location>
</feature>
<proteinExistence type="inferred from homology"/>
<evidence type="ECO:0000256" key="5">
    <source>
        <dbReference type="SAM" id="MobiDB-lite"/>
    </source>
</evidence>
<dbReference type="Gene3D" id="1.10.10.10">
    <property type="entry name" value="Winged helix-like DNA-binding domain superfamily/Winged helix DNA-binding domain"/>
    <property type="match status" value="1"/>
</dbReference>
<name>D5EMF7_CORAD</name>
<dbReference type="InterPro" id="IPR036390">
    <property type="entry name" value="WH_DNA-bd_sf"/>
</dbReference>
<dbReference type="RefSeq" id="WP_013042088.1">
    <property type="nucleotide sequence ID" value="NC_014008.1"/>
</dbReference>
<dbReference type="PANTHER" id="PTHR30126">
    <property type="entry name" value="HTH-TYPE TRANSCRIPTIONAL REGULATOR"/>
    <property type="match status" value="1"/>
</dbReference>
<sequence>MIETIDSRQLLAFCTLVQTGSFTETARELNLTQSAISHSVKNLEEDLRCQLVTRTGRKIHITEDGEELYQHAQAILHQMESARTRIQDRANWGRGRLRVGASTTACQYILPIVLREFNECFPDCILSITPADTPELLDKIRHHEIDLAIIVDPGSSKDVTVRKLFTDELVLVTSSNHPFAQKGSTKMTEIAQERLVLYNKTSQTFGAIEQHFRQNKLALQNYIELGSMEAIKELIKINYGVSYLASWSVENEVNMGSLARITTGPRKITREWGICYANEKKLSITEETFLGICESVASALQPQMSPAPAKKPAKKKAKAKTKR</sequence>
<dbReference type="EMBL" id="CP001998">
    <property type="protein sequence ID" value="ADE53363.1"/>
    <property type="molecule type" value="Genomic_DNA"/>
</dbReference>
<dbReference type="Gene3D" id="3.40.190.290">
    <property type="match status" value="1"/>
</dbReference>
<dbReference type="GO" id="GO:0003700">
    <property type="term" value="F:DNA-binding transcription factor activity"/>
    <property type="evidence" value="ECO:0007669"/>
    <property type="project" value="InterPro"/>
</dbReference>
<keyword evidence="3" id="KW-0238">DNA-binding</keyword>
<evidence type="ECO:0000256" key="3">
    <source>
        <dbReference type="ARBA" id="ARBA00023125"/>
    </source>
</evidence>
<feature type="compositionally biased region" description="Basic residues" evidence="5">
    <location>
        <begin position="311"/>
        <end position="323"/>
    </location>
</feature>
<dbReference type="OrthoDB" id="63123at2"/>
<evidence type="ECO:0000313" key="7">
    <source>
        <dbReference type="EMBL" id="ADE53363.1"/>
    </source>
</evidence>
<feature type="domain" description="HTH lysR-type" evidence="6">
    <location>
        <begin position="5"/>
        <end position="62"/>
    </location>
</feature>
<dbReference type="Pfam" id="PF00126">
    <property type="entry name" value="HTH_1"/>
    <property type="match status" value="1"/>
</dbReference>
<reference evidence="7 8" key="1">
    <citation type="journal article" date="2010" name="Stand. Genomic Sci.">
        <title>Complete genome sequence of Coraliomargarita akajimensis type strain (04OKA010-24).</title>
        <authorList>
            <person name="Mavromatis K."/>
            <person name="Abt B."/>
            <person name="Brambilla E."/>
            <person name="Lapidus A."/>
            <person name="Copeland A."/>
            <person name="Deshpande S."/>
            <person name="Nolan M."/>
            <person name="Lucas S."/>
            <person name="Tice H."/>
            <person name="Cheng J.F."/>
            <person name="Han C."/>
            <person name="Detter J.C."/>
            <person name="Woyke T."/>
            <person name="Goodwin L."/>
            <person name="Pitluck S."/>
            <person name="Held B."/>
            <person name="Brettin T."/>
            <person name="Tapia R."/>
            <person name="Ivanova N."/>
            <person name="Mikhailova N."/>
            <person name="Pati A."/>
            <person name="Liolios K."/>
            <person name="Chen A."/>
            <person name="Palaniappan K."/>
            <person name="Land M."/>
            <person name="Hauser L."/>
            <person name="Chang Y.J."/>
            <person name="Jeffries C.D."/>
            <person name="Rohde M."/>
            <person name="Goker M."/>
            <person name="Bristow J."/>
            <person name="Eisen J.A."/>
            <person name="Markowitz V."/>
            <person name="Hugenholtz P."/>
            <person name="Klenk H.P."/>
            <person name="Kyrpides N.C."/>
        </authorList>
    </citation>
    <scope>NUCLEOTIDE SEQUENCE [LARGE SCALE GENOMIC DNA]</scope>
    <source>
        <strain evidence="8">DSM 45221 / IAM 15411 / JCM 23193 / KCTC 12865</strain>
    </source>
</reference>
<keyword evidence="2" id="KW-0805">Transcription regulation</keyword>
<dbReference type="Pfam" id="PF03466">
    <property type="entry name" value="LysR_substrate"/>
    <property type="match status" value="1"/>
</dbReference>
<organism evidence="7 8">
    <name type="scientific">Coraliomargarita akajimensis (strain DSM 45221 / IAM 15411 / JCM 23193 / KCTC 12865 / 04OKA010-24)</name>
    <dbReference type="NCBI Taxonomy" id="583355"/>
    <lineage>
        <taxon>Bacteria</taxon>
        <taxon>Pseudomonadati</taxon>
        <taxon>Verrucomicrobiota</taxon>
        <taxon>Opitutia</taxon>
        <taxon>Puniceicoccales</taxon>
        <taxon>Coraliomargaritaceae</taxon>
        <taxon>Coraliomargarita</taxon>
    </lineage>
</organism>
<dbReference type="PANTHER" id="PTHR30126:SF40">
    <property type="entry name" value="HTH-TYPE TRANSCRIPTIONAL REGULATOR GLTR"/>
    <property type="match status" value="1"/>
</dbReference>
<dbReference type="AlphaFoldDB" id="D5EMF7"/>
<dbReference type="FunFam" id="1.10.10.10:FF:000001">
    <property type="entry name" value="LysR family transcriptional regulator"/>
    <property type="match status" value="1"/>
</dbReference>
<evidence type="ECO:0000259" key="6">
    <source>
        <dbReference type="PROSITE" id="PS50931"/>
    </source>
</evidence>
<dbReference type="HOGENOM" id="CLU_039613_6_1_0"/>
<evidence type="ECO:0000313" key="8">
    <source>
        <dbReference type="Proteomes" id="UP000000925"/>
    </source>
</evidence>
<dbReference type="PRINTS" id="PR00039">
    <property type="entry name" value="HTHLYSR"/>
</dbReference>
<keyword evidence="4" id="KW-0804">Transcription</keyword>
<dbReference type="PROSITE" id="PS50931">
    <property type="entry name" value="HTH_LYSR"/>
    <property type="match status" value="1"/>
</dbReference>
<dbReference type="KEGG" id="caa:Caka_0338"/>
<dbReference type="InterPro" id="IPR005119">
    <property type="entry name" value="LysR_subst-bd"/>
</dbReference>
<dbReference type="SUPFAM" id="SSF53850">
    <property type="entry name" value="Periplasmic binding protein-like II"/>
    <property type="match status" value="1"/>
</dbReference>
<evidence type="ECO:0000256" key="1">
    <source>
        <dbReference type="ARBA" id="ARBA00009437"/>
    </source>
</evidence>